<reference evidence="4" key="1">
    <citation type="submission" date="2019-03" db="EMBL/GenBank/DDBJ databases">
        <title>WGS assembly of Setaria viridis.</title>
        <authorList>
            <person name="Huang P."/>
            <person name="Jenkins J."/>
            <person name="Grimwood J."/>
            <person name="Barry K."/>
            <person name="Healey A."/>
            <person name="Mamidi S."/>
            <person name="Sreedasyam A."/>
            <person name="Shu S."/>
            <person name="Feldman M."/>
            <person name="Wu J."/>
            <person name="Yu Y."/>
            <person name="Chen C."/>
            <person name="Johnson J."/>
            <person name="Rokhsar D."/>
            <person name="Baxter I."/>
            <person name="Schmutz J."/>
            <person name="Brutnell T."/>
            <person name="Kellogg E."/>
        </authorList>
    </citation>
    <scope>NUCLEOTIDE SEQUENCE [LARGE SCALE GENOMIC DNA]</scope>
</reference>
<evidence type="ECO:0000313" key="4">
    <source>
        <dbReference type="EMBL" id="TKV99242.1"/>
    </source>
</evidence>
<sequence length="297" mass="32997">MSPTSYGQPNRRRDTEAPGHSSYDSRDDDYSENESIWLDDGRTDDSGDAYRYGGFGGIPASAAAIAGLEKHTLINTEQEAPRGMGGETAEAPCANCLDDLECGDVLSVMPCSHCFHEPCLDKWRWRSAACALAAAMRCPAKTRCNLLLAMITTLRLRLRYNSYGTGRRRRQQGQASSQNQEEKPSPPSKCEPRHERCCAYDSYGRGWRHLRRQQPRRKRERFQAVQSRILNVPPPTATLYTNAPLPGVPPTHLCVPWLPPHAAGIHLLTYVRHRSSASAASGLRPRTTMRAIVAPAI</sequence>
<feature type="domain" description="RING-type" evidence="3">
    <location>
        <begin position="93"/>
        <end position="139"/>
    </location>
</feature>
<dbReference type="PANTHER" id="PTHR46592:SF14">
    <property type="entry name" value="RING-TYPE DOMAIN-CONTAINING PROTEIN"/>
    <property type="match status" value="1"/>
</dbReference>
<keyword evidence="1" id="KW-0862">Zinc</keyword>
<dbReference type="Gramene" id="TKV99242">
    <property type="protein sequence ID" value="TKV99242"/>
    <property type="gene ID" value="SEVIR_8G031300v2"/>
</dbReference>
<dbReference type="Gene3D" id="3.30.40.10">
    <property type="entry name" value="Zinc/RING finger domain, C3HC4 (zinc finger)"/>
    <property type="match status" value="1"/>
</dbReference>
<dbReference type="GO" id="GO:0016567">
    <property type="term" value="P:protein ubiquitination"/>
    <property type="evidence" value="ECO:0007669"/>
    <property type="project" value="InterPro"/>
</dbReference>
<keyword evidence="1" id="KW-0479">Metal-binding</keyword>
<dbReference type="PROSITE" id="PS50089">
    <property type="entry name" value="ZF_RING_2"/>
    <property type="match status" value="1"/>
</dbReference>
<dbReference type="InterPro" id="IPR001841">
    <property type="entry name" value="Znf_RING"/>
</dbReference>
<gene>
    <name evidence="4" type="ORF">SEVIR_8G031300v2</name>
</gene>
<dbReference type="InterPro" id="IPR044289">
    <property type="entry name" value="ATL67-70"/>
</dbReference>
<dbReference type="InterPro" id="IPR013083">
    <property type="entry name" value="Znf_RING/FYVE/PHD"/>
</dbReference>
<dbReference type="EMBL" id="CM016559">
    <property type="protein sequence ID" value="TKV99242.1"/>
    <property type="molecule type" value="Genomic_DNA"/>
</dbReference>
<accession>A0A4U6TF01</accession>
<feature type="region of interest" description="Disordered" evidence="2">
    <location>
        <begin position="164"/>
        <end position="194"/>
    </location>
</feature>
<keyword evidence="1" id="KW-0863">Zinc-finger</keyword>
<name>A0A4U6TF01_SETVI</name>
<evidence type="ECO:0000256" key="2">
    <source>
        <dbReference type="SAM" id="MobiDB-lite"/>
    </source>
</evidence>
<dbReference type="Proteomes" id="UP000298652">
    <property type="component" value="Chromosome 8"/>
</dbReference>
<proteinExistence type="predicted"/>
<evidence type="ECO:0000256" key="1">
    <source>
        <dbReference type="PROSITE-ProRule" id="PRU00175"/>
    </source>
</evidence>
<dbReference type="AlphaFoldDB" id="A0A4U6TF01"/>
<dbReference type="Pfam" id="PF13639">
    <property type="entry name" value="zf-RING_2"/>
    <property type="match status" value="1"/>
</dbReference>
<dbReference type="SUPFAM" id="SSF57850">
    <property type="entry name" value="RING/U-box"/>
    <property type="match status" value="1"/>
</dbReference>
<dbReference type="GO" id="GO:0008270">
    <property type="term" value="F:zinc ion binding"/>
    <property type="evidence" value="ECO:0007669"/>
    <property type="project" value="UniProtKB-KW"/>
</dbReference>
<protein>
    <recommendedName>
        <fullName evidence="3">RING-type domain-containing protein</fullName>
    </recommendedName>
</protein>
<evidence type="ECO:0000313" key="5">
    <source>
        <dbReference type="Proteomes" id="UP000298652"/>
    </source>
</evidence>
<dbReference type="GO" id="GO:0016740">
    <property type="term" value="F:transferase activity"/>
    <property type="evidence" value="ECO:0007669"/>
    <property type="project" value="InterPro"/>
</dbReference>
<evidence type="ECO:0000259" key="3">
    <source>
        <dbReference type="PROSITE" id="PS50089"/>
    </source>
</evidence>
<dbReference type="PANTHER" id="PTHR46592">
    <property type="entry name" value="RING-H2 FINGER PROTEIN ATL67"/>
    <property type="match status" value="1"/>
</dbReference>
<feature type="region of interest" description="Disordered" evidence="2">
    <location>
        <begin position="1"/>
        <end position="42"/>
    </location>
</feature>
<feature type="compositionally biased region" description="Basic and acidic residues" evidence="2">
    <location>
        <begin position="180"/>
        <end position="194"/>
    </location>
</feature>
<organism evidence="4 5">
    <name type="scientific">Setaria viridis</name>
    <name type="common">Green bristlegrass</name>
    <name type="synonym">Setaria italica subsp. viridis</name>
    <dbReference type="NCBI Taxonomy" id="4556"/>
    <lineage>
        <taxon>Eukaryota</taxon>
        <taxon>Viridiplantae</taxon>
        <taxon>Streptophyta</taxon>
        <taxon>Embryophyta</taxon>
        <taxon>Tracheophyta</taxon>
        <taxon>Spermatophyta</taxon>
        <taxon>Magnoliopsida</taxon>
        <taxon>Liliopsida</taxon>
        <taxon>Poales</taxon>
        <taxon>Poaceae</taxon>
        <taxon>PACMAD clade</taxon>
        <taxon>Panicoideae</taxon>
        <taxon>Panicodae</taxon>
        <taxon>Paniceae</taxon>
        <taxon>Cenchrinae</taxon>
        <taxon>Setaria</taxon>
    </lineage>
</organism>
<keyword evidence="5" id="KW-1185">Reference proteome</keyword>